<evidence type="ECO:0000256" key="11">
    <source>
        <dbReference type="ARBA" id="ARBA00023098"/>
    </source>
</evidence>
<evidence type="ECO:0000256" key="2">
    <source>
        <dbReference type="ARBA" id="ARBA00004870"/>
    </source>
</evidence>
<evidence type="ECO:0000256" key="4">
    <source>
        <dbReference type="ARBA" id="ARBA00016436"/>
    </source>
</evidence>
<evidence type="ECO:0000256" key="6">
    <source>
        <dbReference type="ARBA" id="ARBA00022556"/>
    </source>
</evidence>
<keyword evidence="6 13" id="KW-0441">Lipid A biosynthesis</keyword>
<feature type="binding site" evidence="13">
    <location>
        <begin position="43"/>
        <end position="50"/>
    </location>
    <ligand>
        <name>ATP</name>
        <dbReference type="ChEBI" id="CHEBI:30616"/>
    </ligand>
</feature>
<dbReference type="GO" id="GO:0009244">
    <property type="term" value="P:lipopolysaccharide core region biosynthetic process"/>
    <property type="evidence" value="ECO:0007669"/>
    <property type="project" value="TreeGrafter"/>
</dbReference>
<dbReference type="EC" id="2.7.1.130" evidence="3 13"/>
<keyword evidence="5 13" id="KW-0444">Lipid biosynthesis</keyword>
<dbReference type="NCBIfam" id="TIGR00682">
    <property type="entry name" value="lpxK"/>
    <property type="match status" value="1"/>
</dbReference>
<evidence type="ECO:0000256" key="5">
    <source>
        <dbReference type="ARBA" id="ARBA00022516"/>
    </source>
</evidence>
<evidence type="ECO:0000313" key="14">
    <source>
        <dbReference type="EMBL" id="HHJ64601.1"/>
    </source>
</evidence>
<comment type="function">
    <text evidence="1 13">Transfers the gamma-phosphate of ATP to the 4'-position of a tetraacyldisaccharide 1-phosphate intermediate (termed DS-1-P) to form tetraacyldisaccharide 1,4'-bis-phosphate (lipid IVA).</text>
</comment>
<keyword evidence="11 13" id="KW-0443">Lipid metabolism</keyword>
<evidence type="ECO:0000256" key="13">
    <source>
        <dbReference type="HAMAP-Rule" id="MF_00409"/>
    </source>
</evidence>
<comment type="caution">
    <text evidence="14">The sequence shown here is derived from an EMBL/GenBank/DDBJ whole genome shotgun (WGS) entry which is preliminary data.</text>
</comment>
<evidence type="ECO:0000256" key="9">
    <source>
        <dbReference type="ARBA" id="ARBA00022777"/>
    </source>
</evidence>
<dbReference type="UniPathway" id="UPA00359">
    <property type="reaction ID" value="UER00482"/>
</dbReference>
<evidence type="ECO:0000256" key="7">
    <source>
        <dbReference type="ARBA" id="ARBA00022679"/>
    </source>
</evidence>
<proteinExistence type="inferred from homology"/>
<evidence type="ECO:0000256" key="12">
    <source>
        <dbReference type="ARBA" id="ARBA00029757"/>
    </source>
</evidence>
<keyword evidence="10 13" id="KW-0067">ATP-binding</keyword>
<comment type="catalytic activity">
    <reaction evidence="13">
        <text>a lipid A disaccharide + ATP = a lipid IVA + ADP + H(+)</text>
        <dbReference type="Rhea" id="RHEA:67840"/>
        <dbReference type="ChEBI" id="CHEBI:15378"/>
        <dbReference type="ChEBI" id="CHEBI:30616"/>
        <dbReference type="ChEBI" id="CHEBI:176343"/>
        <dbReference type="ChEBI" id="CHEBI:176425"/>
        <dbReference type="ChEBI" id="CHEBI:456216"/>
        <dbReference type="EC" id="2.7.1.130"/>
    </reaction>
</comment>
<evidence type="ECO:0000256" key="10">
    <source>
        <dbReference type="ARBA" id="ARBA00022840"/>
    </source>
</evidence>
<organism evidence="14">
    <name type="scientific">Aquifex aeolicus</name>
    <dbReference type="NCBI Taxonomy" id="63363"/>
    <lineage>
        <taxon>Bacteria</taxon>
        <taxon>Pseudomonadati</taxon>
        <taxon>Aquificota</taxon>
        <taxon>Aquificia</taxon>
        <taxon>Aquificales</taxon>
        <taxon>Aquificaceae</taxon>
        <taxon>Aquifex</taxon>
    </lineage>
</organism>
<gene>
    <name evidence="13 14" type="primary">lpxK</name>
    <name evidence="14" type="ORF">ENJ61_06800</name>
</gene>
<keyword evidence="7 13" id="KW-0808">Transferase</keyword>
<dbReference type="HAMAP" id="MF_00409">
    <property type="entry name" value="LpxK"/>
    <property type="match status" value="1"/>
</dbReference>
<dbReference type="GO" id="GO:0009245">
    <property type="term" value="P:lipid A biosynthetic process"/>
    <property type="evidence" value="ECO:0007669"/>
    <property type="project" value="UniProtKB-UniRule"/>
</dbReference>
<accession>A0A7C5QF72</accession>
<sequence length="315" mass="36005">MLFLYPLSLLYRGAVLVRNSLFDRGLLEVRRLPVPVVSVGNLSAGGTGKTSLVRFLARKLGKRRRVAVLLRGYRRESEGLVVVSDGERIRTDVRGAGDEAFLLAKSLRGVPVVACGDRFRGGLYAVEELGAELILLDDGFQHRRLYRDVDIVLLKRRDLSDRLLPAGLLREPVDALRRADALVLSYQETDPFDFSFAGKPVFRMFREFCCLRRPDFSRVSLRELEDREVTVFAGLGDNEQFFRAVESLGLRVRERISFPDHYHYRDFRPRRGEVYLTTLKDLVKLPPCENLYALDFRLRVEGLPEFVAGRIGIQE</sequence>
<comment type="pathway">
    <text evidence="2 13">Glycolipid biosynthesis; lipid IV(A) biosynthesis; lipid IV(A) from (3R)-3-hydroxytetradecanoyl-[acyl-carrier-protein] and UDP-N-acetyl-alpha-D-glucosamine: step 6/6.</text>
</comment>
<dbReference type="GO" id="GO:0005524">
    <property type="term" value="F:ATP binding"/>
    <property type="evidence" value="ECO:0007669"/>
    <property type="project" value="UniProtKB-UniRule"/>
</dbReference>
<keyword evidence="9 13" id="KW-0418">Kinase</keyword>
<evidence type="ECO:0000256" key="8">
    <source>
        <dbReference type="ARBA" id="ARBA00022741"/>
    </source>
</evidence>
<protein>
    <recommendedName>
        <fullName evidence="4 13">Tetraacyldisaccharide 4'-kinase</fullName>
        <ecNumber evidence="3 13">2.7.1.130</ecNumber>
    </recommendedName>
    <alternativeName>
        <fullName evidence="12 13">Lipid A 4'-kinase</fullName>
    </alternativeName>
</protein>
<dbReference type="InterPro" id="IPR003758">
    <property type="entry name" value="LpxK"/>
</dbReference>
<evidence type="ECO:0000256" key="1">
    <source>
        <dbReference type="ARBA" id="ARBA00002274"/>
    </source>
</evidence>
<dbReference type="PANTHER" id="PTHR42724:SF1">
    <property type="entry name" value="TETRAACYLDISACCHARIDE 4'-KINASE, MITOCHONDRIAL-RELATED"/>
    <property type="match status" value="1"/>
</dbReference>
<dbReference type="Pfam" id="PF02606">
    <property type="entry name" value="LpxK"/>
    <property type="match status" value="1"/>
</dbReference>
<dbReference type="GO" id="GO:0009029">
    <property type="term" value="F:lipid-A 4'-kinase activity"/>
    <property type="evidence" value="ECO:0007669"/>
    <property type="project" value="UniProtKB-UniRule"/>
</dbReference>
<dbReference type="EMBL" id="DRNB01000247">
    <property type="protein sequence ID" value="HHJ64601.1"/>
    <property type="molecule type" value="Genomic_DNA"/>
</dbReference>
<dbReference type="PANTHER" id="PTHR42724">
    <property type="entry name" value="TETRAACYLDISACCHARIDE 4'-KINASE"/>
    <property type="match status" value="1"/>
</dbReference>
<dbReference type="InterPro" id="IPR027417">
    <property type="entry name" value="P-loop_NTPase"/>
</dbReference>
<name>A0A7C5QF72_AQUAO</name>
<comment type="similarity">
    <text evidence="13">Belongs to the LpxK family.</text>
</comment>
<dbReference type="GO" id="GO:0005886">
    <property type="term" value="C:plasma membrane"/>
    <property type="evidence" value="ECO:0007669"/>
    <property type="project" value="TreeGrafter"/>
</dbReference>
<reference evidence="14" key="1">
    <citation type="journal article" date="2020" name="mSystems">
        <title>Genome- and Community-Level Interaction Insights into Carbon Utilization and Element Cycling Functions of Hydrothermarchaeota in Hydrothermal Sediment.</title>
        <authorList>
            <person name="Zhou Z."/>
            <person name="Liu Y."/>
            <person name="Xu W."/>
            <person name="Pan J."/>
            <person name="Luo Z.H."/>
            <person name="Li M."/>
        </authorList>
    </citation>
    <scope>NUCLEOTIDE SEQUENCE [LARGE SCALE GENOMIC DNA]</scope>
    <source>
        <strain evidence="14">HyVt-501</strain>
    </source>
</reference>
<evidence type="ECO:0000256" key="3">
    <source>
        <dbReference type="ARBA" id="ARBA00012071"/>
    </source>
</evidence>
<dbReference type="Proteomes" id="UP000885792">
    <property type="component" value="Unassembled WGS sequence"/>
</dbReference>
<dbReference type="SUPFAM" id="SSF52540">
    <property type="entry name" value="P-loop containing nucleoside triphosphate hydrolases"/>
    <property type="match status" value="1"/>
</dbReference>
<keyword evidence="8 13" id="KW-0547">Nucleotide-binding</keyword>
<dbReference type="AlphaFoldDB" id="A0A7C5QF72"/>